<evidence type="ECO:0000256" key="1">
    <source>
        <dbReference type="SAM" id="MobiDB-lite"/>
    </source>
</evidence>
<feature type="compositionally biased region" description="Basic and acidic residues" evidence="1">
    <location>
        <begin position="39"/>
        <end position="50"/>
    </location>
</feature>
<dbReference type="Proteomes" id="UP000620262">
    <property type="component" value="Unassembled WGS sequence"/>
</dbReference>
<dbReference type="EMBL" id="JADBEC010000001">
    <property type="protein sequence ID" value="MBE1503768.1"/>
    <property type="molecule type" value="Genomic_DNA"/>
</dbReference>
<sequence length="65" mass="6820">MPKRDPIHTSGAKKPLGPKPTPGIRDRIQEKPPLAPARDPSDTKNPEGRPLDPALLPIGDPAGAA</sequence>
<comment type="caution">
    <text evidence="2">The sequence shown here is derived from an EMBL/GenBank/DDBJ whole genome shotgun (WGS) entry which is preliminary data.</text>
</comment>
<evidence type="ECO:0000313" key="2">
    <source>
        <dbReference type="EMBL" id="MBE1503768.1"/>
    </source>
</evidence>
<accession>A0ABR9IKS0</accession>
<reference evidence="2 3" key="1">
    <citation type="submission" date="2020-10" db="EMBL/GenBank/DDBJ databases">
        <title>Sequencing the genomes of 1000 actinobacteria strains.</title>
        <authorList>
            <person name="Klenk H.-P."/>
        </authorList>
    </citation>
    <scope>NUCLEOTIDE SEQUENCE [LARGE SCALE GENOMIC DNA]</scope>
    <source>
        <strain evidence="2 3">DSM 7307</strain>
    </source>
</reference>
<evidence type="ECO:0000313" key="3">
    <source>
        <dbReference type="Proteomes" id="UP000620262"/>
    </source>
</evidence>
<organism evidence="2 3">
    <name type="scientific">Rhizobium viscosum</name>
    <name type="common">Arthrobacter viscosus</name>
    <dbReference type="NCBI Taxonomy" id="1673"/>
    <lineage>
        <taxon>Bacteria</taxon>
        <taxon>Pseudomonadati</taxon>
        <taxon>Pseudomonadota</taxon>
        <taxon>Alphaproteobacteria</taxon>
        <taxon>Hyphomicrobiales</taxon>
        <taxon>Rhizobiaceae</taxon>
        <taxon>Rhizobium/Agrobacterium group</taxon>
        <taxon>Rhizobium</taxon>
    </lineage>
</organism>
<keyword evidence="3" id="KW-1185">Reference proteome</keyword>
<name>A0ABR9IKS0_RHIVS</name>
<protein>
    <submittedName>
        <fullName evidence="2">Uncharacterized protein</fullName>
    </submittedName>
</protein>
<feature type="region of interest" description="Disordered" evidence="1">
    <location>
        <begin position="1"/>
        <end position="65"/>
    </location>
</feature>
<proteinExistence type="predicted"/>
<gene>
    <name evidence="2" type="ORF">H4W29_000949</name>
</gene>
<dbReference type="RefSeq" id="WP_192727901.1">
    <property type="nucleotide sequence ID" value="NZ_BAAAVL010000001.1"/>
</dbReference>